<protein>
    <submittedName>
        <fullName evidence="4">Uncharacterized protein</fullName>
    </submittedName>
</protein>
<keyword evidence="3" id="KW-0675">Receptor</keyword>
<sequence length="121" mass="13852">MVINLSVTLNDIIEEDDILLSLLIVVFLFSKGLSMNENELPLKDSLTVYQAQSYYTKLLWNYMIKKQGETKTYKHFTKLLTAIFKAQSTALRFREFISSQATTLDGVEDIAPLMQTVLHIS</sequence>
<keyword evidence="1" id="KW-0805">Transcription regulation</keyword>
<evidence type="ECO:0000256" key="2">
    <source>
        <dbReference type="ARBA" id="ARBA00023163"/>
    </source>
</evidence>
<dbReference type="AlphaFoldDB" id="A0A815Y071"/>
<evidence type="ECO:0000313" key="6">
    <source>
        <dbReference type="Proteomes" id="UP000663829"/>
    </source>
</evidence>
<dbReference type="Proteomes" id="UP000681722">
    <property type="component" value="Unassembled WGS sequence"/>
</dbReference>
<proteinExistence type="predicted"/>
<name>A0A815Y071_9BILA</name>
<reference evidence="4" key="1">
    <citation type="submission" date="2021-02" db="EMBL/GenBank/DDBJ databases">
        <authorList>
            <person name="Nowell W R."/>
        </authorList>
    </citation>
    <scope>NUCLEOTIDE SEQUENCE</scope>
</reference>
<dbReference type="OrthoDB" id="10043536at2759"/>
<keyword evidence="6" id="KW-1185">Reference proteome</keyword>
<evidence type="ECO:0000256" key="3">
    <source>
        <dbReference type="ARBA" id="ARBA00023170"/>
    </source>
</evidence>
<dbReference type="InterPro" id="IPR035500">
    <property type="entry name" value="NHR-like_dom_sf"/>
</dbReference>
<accession>A0A815Y071</accession>
<comment type="caution">
    <text evidence="4">The sequence shown here is derived from an EMBL/GenBank/DDBJ whole genome shotgun (WGS) entry which is preliminary data.</text>
</comment>
<evidence type="ECO:0000313" key="5">
    <source>
        <dbReference type="EMBL" id="CAF4426067.1"/>
    </source>
</evidence>
<dbReference type="EMBL" id="CAJNOQ010028789">
    <property type="protein sequence ID" value="CAF1564195.1"/>
    <property type="molecule type" value="Genomic_DNA"/>
</dbReference>
<dbReference type="SUPFAM" id="SSF48508">
    <property type="entry name" value="Nuclear receptor ligand-binding domain"/>
    <property type="match status" value="1"/>
</dbReference>
<keyword evidence="2" id="KW-0804">Transcription</keyword>
<gene>
    <name evidence="4" type="ORF">GPM918_LOCUS39967</name>
    <name evidence="5" type="ORF">SRO942_LOCUS40877</name>
</gene>
<dbReference type="EMBL" id="CAJOBC010094563">
    <property type="protein sequence ID" value="CAF4426067.1"/>
    <property type="molecule type" value="Genomic_DNA"/>
</dbReference>
<evidence type="ECO:0000256" key="1">
    <source>
        <dbReference type="ARBA" id="ARBA00023015"/>
    </source>
</evidence>
<dbReference type="Proteomes" id="UP000663829">
    <property type="component" value="Unassembled WGS sequence"/>
</dbReference>
<dbReference type="Gene3D" id="1.10.565.10">
    <property type="entry name" value="Retinoid X Receptor"/>
    <property type="match status" value="1"/>
</dbReference>
<evidence type="ECO:0000313" key="4">
    <source>
        <dbReference type="EMBL" id="CAF1564195.1"/>
    </source>
</evidence>
<organism evidence="4 6">
    <name type="scientific">Didymodactylos carnosus</name>
    <dbReference type="NCBI Taxonomy" id="1234261"/>
    <lineage>
        <taxon>Eukaryota</taxon>
        <taxon>Metazoa</taxon>
        <taxon>Spiralia</taxon>
        <taxon>Gnathifera</taxon>
        <taxon>Rotifera</taxon>
        <taxon>Eurotatoria</taxon>
        <taxon>Bdelloidea</taxon>
        <taxon>Philodinida</taxon>
        <taxon>Philodinidae</taxon>
        <taxon>Didymodactylos</taxon>
    </lineage>
</organism>